<evidence type="ECO:0000256" key="7">
    <source>
        <dbReference type="ARBA" id="ARBA00034078"/>
    </source>
</evidence>
<dbReference type="Pfam" id="PF04324">
    <property type="entry name" value="Fer2_BFD"/>
    <property type="match status" value="1"/>
</dbReference>
<evidence type="ECO:0000313" key="11">
    <source>
        <dbReference type="EMBL" id="MFA9461926.1"/>
    </source>
</evidence>
<evidence type="ECO:0000256" key="5">
    <source>
        <dbReference type="ARBA" id="ARBA00023004"/>
    </source>
</evidence>
<evidence type="ECO:0000256" key="9">
    <source>
        <dbReference type="ARBA" id="ARBA00046332"/>
    </source>
</evidence>
<dbReference type="InterPro" id="IPR052371">
    <property type="entry name" value="BFD-associated_ferredoxin"/>
</dbReference>
<keyword evidence="4" id="KW-0249">Electron transport</keyword>
<keyword evidence="3" id="KW-0479">Metal-binding</keyword>
<keyword evidence="12" id="KW-1185">Reference proteome</keyword>
<dbReference type="InterPro" id="IPR007419">
    <property type="entry name" value="BFD-like_2Fe2S-bd_dom"/>
</dbReference>
<sequence length="66" mass="7189">MYVCICKEVTERQIHRAVAEGARDLDHLQEWLGVSTGCGTCAEFAAECLQEALEQLSAPELLPSPA</sequence>
<gene>
    <name evidence="11" type="ORF">ACERLL_13965</name>
</gene>
<protein>
    <recommendedName>
        <fullName evidence="8">Bacterioferritin-associated ferredoxin</fullName>
    </recommendedName>
</protein>
<keyword evidence="1" id="KW-0813">Transport</keyword>
<reference evidence="11 12" key="1">
    <citation type="submission" date="2024-08" db="EMBL/GenBank/DDBJ databases">
        <title>Whole-genome sequencing of halo(alkali)philic microorganisms from hypersaline lakes.</title>
        <authorList>
            <person name="Sorokin D.Y."/>
            <person name="Merkel A.Y."/>
            <person name="Messina E."/>
            <person name="Yakimov M."/>
        </authorList>
    </citation>
    <scope>NUCLEOTIDE SEQUENCE [LARGE SCALE GENOMIC DNA]</scope>
    <source>
        <strain evidence="11 12">Cl-TMA</strain>
    </source>
</reference>
<comment type="similarity">
    <text evidence="9">Belongs to the Bfd family.</text>
</comment>
<evidence type="ECO:0000256" key="1">
    <source>
        <dbReference type="ARBA" id="ARBA00022448"/>
    </source>
</evidence>
<evidence type="ECO:0000256" key="3">
    <source>
        <dbReference type="ARBA" id="ARBA00022723"/>
    </source>
</evidence>
<comment type="cofactor">
    <cofactor evidence="7">
        <name>[2Fe-2S] cluster</name>
        <dbReference type="ChEBI" id="CHEBI:190135"/>
    </cofactor>
</comment>
<evidence type="ECO:0000256" key="8">
    <source>
        <dbReference type="ARBA" id="ARBA00039386"/>
    </source>
</evidence>
<dbReference type="EMBL" id="JBGUAW010000009">
    <property type="protein sequence ID" value="MFA9461926.1"/>
    <property type="molecule type" value="Genomic_DNA"/>
</dbReference>
<evidence type="ECO:0000256" key="2">
    <source>
        <dbReference type="ARBA" id="ARBA00022714"/>
    </source>
</evidence>
<feature type="domain" description="BFD-like [2Fe-2S]-binding" evidence="10">
    <location>
        <begin position="2"/>
        <end position="51"/>
    </location>
</feature>
<name>A0ABV4TX71_9GAMM</name>
<dbReference type="PANTHER" id="PTHR37424">
    <property type="entry name" value="BACTERIOFERRITIN-ASSOCIATED FERREDOXIN"/>
    <property type="match status" value="1"/>
</dbReference>
<dbReference type="Gene3D" id="1.10.10.1100">
    <property type="entry name" value="BFD-like [2Fe-2S]-binding domain"/>
    <property type="match status" value="1"/>
</dbReference>
<evidence type="ECO:0000256" key="6">
    <source>
        <dbReference type="ARBA" id="ARBA00023014"/>
    </source>
</evidence>
<dbReference type="InterPro" id="IPR041854">
    <property type="entry name" value="BFD-like_2Fe2S-bd_dom_sf"/>
</dbReference>
<accession>A0ABV4TX71</accession>
<evidence type="ECO:0000313" key="12">
    <source>
        <dbReference type="Proteomes" id="UP001575181"/>
    </source>
</evidence>
<proteinExistence type="inferred from homology"/>
<organism evidence="11 12">
    <name type="scientific">Thiohalorhabdus methylotrophus</name>
    <dbReference type="NCBI Taxonomy" id="3242694"/>
    <lineage>
        <taxon>Bacteria</taxon>
        <taxon>Pseudomonadati</taxon>
        <taxon>Pseudomonadota</taxon>
        <taxon>Gammaproteobacteria</taxon>
        <taxon>Thiohalorhabdales</taxon>
        <taxon>Thiohalorhabdaceae</taxon>
        <taxon>Thiohalorhabdus</taxon>
    </lineage>
</organism>
<keyword evidence="2" id="KW-0001">2Fe-2S</keyword>
<evidence type="ECO:0000259" key="10">
    <source>
        <dbReference type="Pfam" id="PF04324"/>
    </source>
</evidence>
<evidence type="ECO:0000256" key="4">
    <source>
        <dbReference type="ARBA" id="ARBA00022982"/>
    </source>
</evidence>
<comment type="caution">
    <text evidence="11">The sequence shown here is derived from an EMBL/GenBank/DDBJ whole genome shotgun (WGS) entry which is preliminary data.</text>
</comment>
<dbReference type="PANTHER" id="PTHR37424:SF1">
    <property type="entry name" value="BACTERIOFERRITIN-ASSOCIATED FERREDOXIN"/>
    <property type="match status" value="1"/>
</dbReference>
<keyword evidence="5" id="KW-0408">Iron</keyword>
<dbReference type="RefSeq" id="WP_373656713.1">
    <property type="nucleotide sequence ID" value="NZ_JBGUAW010000009.1"/>
</dbReference>
<keyword evidence="6" id="KW-0411">Iron-sulfur</keyword>
<dbReference type="Proteomes" id="UP001575181">
    <property type="component" value="Unassembled WGS sequence"/>
</dbReference>